<keyword evidence="3" id="KW-0813">Transport</keyword>
<proteinExistence type="inferred from homology"/>
<dbReference type="CDD" id="cd03301">
    <property type="entry name" value="ABC_MalK_N"/>
    <property type="match status" value="1"/>
</dbReference>
<evidence type="ECO:0000256" key="2">
    <source>
        <dbReference type="ARBA" id="ARBA00005417"/>
    </source>
</evidence>
<feature type="domain" description="ABC transporter" evidence="6">
    <location>
        <begin position="4"/>
        <end position="234"/>
    </location>
</feature>
<dbReference type="InterPro" id="IPR008995">
    <property type="entry name" value="Mo/tungstate-bd_C_term_dom"/>
</dbReference>
<keyword evidence="8" id="KW-1185">Reference proteome</keyword>
<dbReference type="GO" id="GO:0140359">
    <property type="term" value="F:ABC-type transporter activity"/>
    <property type="evidence" value="ECO:0007669"/>
    <property type="project" value="InterPro"/>
</dbReference>
<dbReference type="Gene3D" id="2.40.50.140">
    <property type="entry name" value="Nucleic acid-binding proteins"/>
    <property type="match status" value="1"/>
</dbReference>
<dbReference type="GO" id="GO:0016887">
    <property type="term" value="F:ATP hydrolysis activity"/>
    <property type="evidence" value="ECO:0007669"/>
    <property type="project" value="InterPro"/>
</dbReference>
<evidence type="ECO:0000256" key="1">
    <source>
        <dbReference type="ARBA" id="ARBA00004417"/>
    </source>
</evidence>
<gene>
    <name evidence="7" type="ORF">GGR20_003672</name>
</gene>
<dbReference type="EMBL" id="JACIEW010000015">
    <property type="protein sequence ID" value="MBB4054000.1"/>
    <property type="molecule type" value="Genomic_DNA"/>
</dbReference>
<dbReference type="InterPro" id="IPR015855">
    <property type="entry name" value="ABC_transpr_MalK-like"/>
</dbReference>
<dbReference type="GO" id="GO:0005524">
    <property type="term" value="F:ATP binding"/>
    <property type="evidence" value="ECO:0007669"/>
    <property type="project" value="UniProtKB-KW"/>
</dbReference>
<dbReference type="Proteomes" id="UP000547011">
    <property type="component" value="Unassembled WGS sequence"/>
</dbReference>
<dbReference type="Pfam" id="PF00005">
    <property type="entry name" value="ABC_tran"/>
    <property type="match status" value="1"/>
</dbReference>
<evidence type="ECO:0000256" key="5">
    <source>
        <dbReference type="ARBA" id="ARBA00022840"/>
    </source>
</evidence>
<organism evidence="7 8">
    <name type="scientific">Devosia subaequoris</name>
    <dbReference type="NCBI Taxonomy" id="395930"/>
    <lineage>
        <taxon>Bacteria</taxon>
        <taxon>Pseudomonadati</taxon>
        <taxon>Pseudomonadota</taxon>
        <taxon>Alphaproteobacteria</taxon>
        <taxon>Hyphomicrobiales</taxon>
        <taxon>Devosiaceae</taxon>
        <taxon>Devosia</taxon>
    </lineage>
</organism>
<comment type="similarity">
    <text evidence="2">Belongs to the ABC transporter superfamily.</text>
</comment>
<dbReference type="SUPFAM" id="SSF52540">
    <property type="entry name" value="P-loop containing nucleoside triphosphate hydrolases"/>
    <property type="match status" value="1"/>
</dbReference>
<dbReference type="AlphaFoldDB" id="A0A7W6IQL6"/>
<dbReference type="PANTHER" id="PTHR43875">
    <property type="entry name" value="MALTODEXTRIN IMPORT ATP-BINDING PROTEIN MSMX"/>
    <property type="match status" value="1"/>
</dbReference>
<keyword evidence="4" id="KW-0547">Nucleotide-binding</keyword>
<keyword evidence="7" id="KW-0762">Sugar transport</keyword>
<evidence type="ECO:0000313" key="8">
    <source>
        <dbReference type="Proteomes" id="UP000547011"/>
    </source>
</evidence>
<sequence>MAEVTLKDIVKVYGRQLAVRGIDLDIPDGSLVVFVGPSGCGKSTTLRMIAGLESISHGELRIGGKLANDLPSRDRGVAMVFQTYALYPHMTARENLAFSLKLAKIAPAEIEARIAKAVAVLELGPYMDRRPSQLSGGQRQRVAMGRALVREPEVFLFDEPLSNLDAKLRNQMRVEIKRLQRQLGVTTIYVTHDQVEAMTLGDKIVVMKDGEIAQAGDTLEIFEMPRNKFVASFIGTPQMSFFEGVLVQRGEEWFADCGSLQLPLNAVAYGQALAAGNEVFVGLRAEDIVPVGHGMQPNRYFAVEGEITLTEMLGNENLLFGMIGPLPFVSRMQQPRLVQPNEKILFHINVDRIHLFDRTTEINLKVA</sequence>
<dbReference type="InterPro" id="IPR003439">
    <property type="entry name" value="ABC_transporter-like_ATP-bd"/>
</dbReference>
<dbReference type="RefSeq" id="WP_183312745.1">
    <property type="nucleotide sequence ID" value="NZ_JACIEW010000015.1"/>
</dbReference>
<dbReference type="PROSITE" id="PS50893">
    <property type="entry name" value="ABC_TRANSPORTER_2"/>
    <property type="match status" value="1"/>
</dbReference>
<keyword evidence="5 7" id="KW-0067">ATP-binding</keyword>
<dbReference type="InterPro" id="IPR003593">
    <property type="entry name" value="AAA+_ATPase"/>
</dbReference>
<dbReference type="SUPFAM" id="SSF50331">
    <property type="entry name" value="MOP-like"/>
    <property type="match status" value="1"/>
</dbReference>
<dbReference type="InterPro" id="IPR040582">
    <property type="entry name" value="OB_MalK-like"/>
</dbReference>
<dbReference type="GO" id="GO:0008643">
    <property type="term" value="P:carbohydrate transport"/>
    <property type="evidence" value="ECO:0007669"/>
    <property type="project" value="InterPro"/>
</dbReference>
<evidence type="ECO:0000256" key="3">
    <source>
        <dbReference type="ARBA" id="ARBA00022448"/>
    </source>
</evidence>
<reference evidence="7 8" key="1">
    <citation type="submission" date="2020-08" db="EMBL/GenBank/DDBJ databases">
        <title>Genomic Encyclopedia of Type Strains, Phase IV (KMG-IV): sequencing the most valuable type-strain genomes for metagenomic binning, comparative biology and taxonomic classification.</title>
        <authorList>
            <person name="Goeker M."/>
        </authorList>
    </citation>
    <scope>NUCLEOTIDE SEQUENCE [LARGE SCALE GENOMIC DNA]</scope>
    <source>
        <strain evidence="7 8">DSM 23447</strain>
    </source>
</reference>
<dbReference type="InterPro" id="IPR047641">
    <property type="entry name" value="ABC_transpr_MalK/UgpC-like"/>
</dbReference>
<dbReference type="InterPro" id="IPR017871">
    <property type="entry name" value="ABC_transporter-like_CS"/>
</dbReference>
<comment type="subcellular location">
    <subcellularLocation>
        <location evidence="1">Cell inner membrane</location>
        <topology evidence="1">Peripheral membrane protein</topology>
    </subcellularLocation>
</comment>
<accession>A0A7W6IQL6</accession>
<evidence type="ECO:0000313" key="7">
    <source>
        <dbReference type="EMBL" id="MBB4054000.1"/>
    </source>
</evidence>
<evidence type="ECO:0000259" key="6">
    <source>
        <dbReference type="PROSITE" id="PS50893"/>
    </source>
</evidence>
<dbReference type="PANTHER" id="PTHR43875:SF1">
    <property type="entry name" value="OSMOPROTECTIVE COMPOUNDS UPTAKE ATP-BINDING PROTEIN GGTA"/>
    <property type="match status" value="1"/>
</dbReference>
<dbReference type="Gene3D" id="3.40.50.300">
    <property type="entry name" value="P-loop containing nucleotide triphosphate hydrolases"/>
    <property type="match status" value="1"/>
</dbReference>
<dbReference type="InterPro" id="IPR027417">
    <property type="entry name" value="P-loop_NTPase"/>
</dbReference>
<evidence type="ECO:0000256" key="4">
    <source>
        <dbReference type="ARBA" id="ARBA00022741"/>
    </source>
</evidence>
<protein>
    <submittedName>
        <fullName evidence="7">Multiple sugar transport system ATP-binding protein</fullName>
    </submittedName>
</protein>
<dbReference type="Pfam" id="PF17912">
    <property type="entry name" value="OB_MalK"/>
    <property type="match status" value="1"/>
</dbReference>
<dbReference type="NCBIfam" id="NF008653">
    <property type="entry name" value="PRK11650.1"/>
    <property type="match status" value="1"/>
</dbReference>
<name>A0A7W6IQL6_9HYPH</name>
<dbReference type="PROSITE" id="PS00211">
    <property type="entry name" value="ABC_TRANSPORTER_1"/>
    <property type="match status" value="1"/>
</dbReference>
<dbReference type="GO" id="GO:0055052">
    <property type="term" value="C:ATP-binding cassette (ABC) transporter complex, substrate-binding subunit-containing"/>
    <property type="evidence" value="ECO:0007669"/>
    <property type="project" value="TreeGrafter"/>
</dbReference>
<dbReference type="SMART" id="SM00382">
    <property type="entry name" value="AAA"/>
    <property type="match status" value="1"/>
</dbReference>
<comment type="caution">
    <text evidence="7">The sequence shown here is derived from an EMBL/GenBank/DDBJ whole genome shotgun (WGS) entry which is preliminary data.</text>
</comment>
<dbReference type="Gene3D" id="2.40.50.100">
    <property type="match status" value="1"/>
</dbReference>
<dbReference type="FunFam" id="3.40.50.300:FF:000042">
    <property type="entry name" value="Maltose/maltodextrin ABC transporter, ATP-binding protein"/>
    <property type="match status" value="1"/>
</dbReference>
<dbReference type="InterPro" id="IPR012340">
    <property type="entry name" value="NA-bd_OB-fold"/>
</dbReference>